<dbReference type="OrthoDB" id="9805628at2"/>
<dbReference type="PANTHER" id="PTHR42743">
    <property type="entry name" value="AMINO-ACID AMINOTRANSFERASE"/>
    <property type="match status" value="1"/>
</dbReference>
<accession>A0A0B6WVU1</accession>
<name>A0A0B6WVU1_9BACT</name>
<comment type="pathway">
    <text evidence="5 17">Amino-acid biosynthesis; L-leucine biosynthesis; L-leucine from 3-methyl-2-oxobutanoate: step 4/4.</text>
</comment>
<dbReference type="InterPro" id="IPR050571">
    <property type="entry name" value="Class-IV_PLP-Dep_Aminotrnsfr"/>
</dbReference>
<dbReference type="SUPFAM" id="SSF56752">
    <property type="entry name" value="D-aminoacid aminotransferase-like PLP-dependent enzymes"/>
    <property type="match status" value="1"/>
</dbReference>
<keyword evidence="11 17" id="KW-0100">Branched-chain amino acid biosynthesis</keyword>
<evidence type="ECO:0000256" key="16">
    <source>
        <dbReference type="RuleBase" id="RU004516"/>
    </source>
</evidence>
<dbReference type="STRING" id="454194.PYK22_00243"/>
<evidence type="ECO:0000256" key="10">
    <source>
        <dbReference type="ARBA" id="ARBA00022898"/>
    </source>
</evidence>
<dbReference type="UniPathway" id="UPA00048">
    <property type="reaction ID" value="UER00073"/>
</dbReference>
<evidence type="ECO:0000256" key="8">
    <source>
        <dbReference type="ARBA" id="ARBA00022605"/>
    </source>
</evidence>
<comment type="function">
    <text evidence="2 17">Acts on leucine, isoleucine and valine.</text>
</comment>
<dbReference type="AlphaFoldDB" id="A0A0B6WVU1"/>
<proteinExistence type="inferred from homology"/>
<evidence type="ECO:0000256" key="7">
    <source>
        <dbReference type="ARBA" id="ARBA00022576"/>
    </source>
</evidence>
<dbReference type="InterPro" id="IPR001544">
    <property type="entry name" value="Aminotrans_IV"/>
</dbReference>
<dbReference type="Proteomes" id="UP000031518">
    <property type="component" value="Unassembled WGS sequence"/>
</dbReference>
<dbReference type="UniPathway" id="UPA00047">
    <property type="reaction ID" value="UER00058"/>
</dbReference>
<dbReference type="Gene3D" id="3.20.10.10">
    <property type="entry name" value="D-amino Acid Aminotransferase, subunit A, domain 2"/>
    <property type="match status" value="1"/>
</dbReference>
<evidence type="ECO:0000256" key="2">
    <source>
        <dbReference type="ARBA" id="ARBA00003109"/>
    </source>
</evidence>
<evidence type="ECO:0000256" key="15">
    <source>
        <dbReference type="RuleBase" id="RU004106"/>
    </source>
</evidence>
<evidence type="ECO:0000313" key="19">
    <source>
        <dbReference type="Proteomes" id="UP000031518"/>
    </source>
</evidence>
<dbReference type="InterPro" id="IPR043132">
    <property type="entry name" value="BCAT-like_C"/>
</dbReference>
<evidence type="ECO:0000256" key="3">
    <source>
        <dbReference type="ARBA" id="ARBA00004824"/>
    </source>
</evidence>
<sequence length="328" mass="36845">MLAQNAPQKDVSTIRIAPEVWHNGRFIPWDEARVHVMSHVIHYGSSVFEGIRCYKTERGPAIFRLREHIQRLLNSAKIYRMEHNWTLDELCDACVELVARSGLDQCYLRPVIFRGLDERAPAFGVNPFPNPLCCYICAWDWGKYLGDEALERGVDVCVSSWNRMTSNSMPPLAKAGANYMNSQLIKMEAILNGFAEGIALDDRGYVSEGSGENLFLVTDGRILTPPLSSSILLGITRDSVIQICRELGIPVEEREIQRASLYLADELFFTGTAAEITPIRSVDRIVIGSGKRGPITARIQQVFFEITSGQRPAPGEWLTYVNEHHYAA</sequence>
<reference evidence="18 19" key="1">
    <citation type="submission" date="2013-12" db="EMBL/GenBank/DDBJ databases">
        <authorList>
            <person name="Stott M."/>
        </authorList>
    </citation>
    <scope>NUCLEOTIDE SEQUENCE [LARGE SCALE GENOMIC DNA]</scope>
    <source>
        <strain evidence="18 19">K22</strain>
    </source>
</reference>
<organism evidence="18 19">
    <name type="scientific">Pyrinomonas methylaliphatogenes</name>
    <dbReference type="NCBI Taxonomy" id="454194"/>
    <lineage>
        <taxon>Bacteria</taxon>
        <taxon>Pseudomonadati</taxon>
        <taxon>Acidobacteriota</taxon>
        <taxon>Blastocatellia</taxon>
        <taxon>Blastocatellales</taxon>
        <taxon>Pyrinomonadaceae</taxon>
        <taxon>Pyrinomonas</taxon>
    </lineage>
</organism>
<dbReference type="Gene3D" id="3.30.470.10">
    <property type="match status" value="1"/>
</dbReference>
<dbReference type="GO" id="GO:0052654">
    <property type="term" value="F:L-leucine-2-oxoglutarate transaminase activity"/>
    <property type="evidence" value="ECO:0007669"/>
    <property type="project" value="RHEA"/>
</dbReference>
<dbReference type="GO" id="GO:0009098">
    <property type="term" value="P:L-leucine biosynthetic process"/>
    <property type="evidence" value="ECO:0007669"/>
    <property type="project" value="UniProtKB-UniPathway"/>
</dbReference>
<evidence type="ECO:0000256" key="17">
    <source>
        <dbReference type="RuleBase" id="RU364094"/>
    </source>
</evidence>
<dbReference type="InterPro" id="IPR036038">
    <property type="entry name" value="Aminotransferase-like"/>
</dbReference>
<dbReference type="PANTHER" id="PTHR42743:SF11">
    <property type="entry name" value="AMINODEOXYCHORISMATE LYASE"/>
    <property type="match status" value="1"/>
</dbReference>
<dbReference type="NCBIfam" id="TIGR01122">
    <property type="entry name" value="ilvE_I"/>
    <property type="match status" value="1"/>
</dbReference>
<dbReference type="EC" id="2.6.1.42" evidence="17"/>
<evidence type="ECO:0000256" key="5">
    <source>
        <dbReference type="ARBA" id="ARBA00005072"/>
    </source>
</evidence>
<keyword evidence="8 17" id="KW-0028">Amino-acid biosynthesis</keyword>
<comment type="similarity">
    <text evidence="6 15">Belongs to the class-IV pyridoxal-phosphate-dependent aminotransferase family.</text>
</comment>
<comment type="catalytic activity">
    <reaction evidence="14 17">
        <text>L-leucine + 2-oxoglutarate = 4-methyl-2-oxopentanoate + L-glutamate</text>
        <dbReference type="Rhea" id="RHEA:18321"/>
        <dbReference type="ChEBI" id="CHEBI:16810"/>
        <dbReference type="ChEBI" id="CHEBI:17865"/>
        <dbReference type="ChEBI" id="CHEBI:29985"/>
        <dbReference type="ChEBI" id="CHEBI:57427"/>
        <dbReference type="EC" id="2.6.1.42"/>
    </reaction>
</comment>
<dbReference type="GO" id="GO:0052655">
    <property type="term" value="F:L-valine-2-oxoglutarate transaminase activity"/>
    <property type="evidence" value="ECO:0007669"/>
    <property type="project" value="RHEA"/>
</dbReference>
<evidence type="ECO:0000256" key="6">
    <source>
        <dbReference type="ARBA" id="ARBA00009320"/>
    </source>
</evidence>
<evidence type="ECO:0000256" key="11">
    <source>
        <dbReference type="ARBA" id="ARBA00023304"/>
    </source>
</evidence>
<dbReference type="InterPro" id="IPR043131">
    <property type="entry name" value="BCAT-like_N"/>
</dbReference>
<evidence type="ECO:0000256" key="1">
    <source>
        <dbReference type="ARBA" id="ARBA00001933"/>
    </source>
</evidence>
<evidence type="ECO:0000313" key="18">
    <source>
        <dbReference type="EMBL" id="CDM64250.1"/>
    </source>
</evidence>
<dbReference type="UniPathway" id="UPA00049">
    <property type="reaction ID" value="UER00062"/>
</dbReference>
<comment type="pathway">
    <text evidence="3 17">Amino-acid biosynthesis; L-isoleucine biosynthesis; L-isoleucine from 2-oxobutanoate: step 4/4.</text>
</comment>
<dbReference type="InterPro" id="IPR018300">
    <property type="entry name" value="Aminotrans_IV_CS"/>
</dbReference>
<dbReference type="GO" id="GO:0009099">
    <property type="term" value="P:L-valine biosynthetic process"/>
    <property type="evidence" value="ECO:0007669"/>
    <property type="project" value="UniProtKB-UniPathway"/>
</dbReference>
<dbReference type="Pfam" id="PF01063">
    <property type="entry name" value="Aminotran_4"/>
    <property type="match status" value="1"/>
</dbReference>
<keyword evidence="19" id="KW-1185">Reference proteome</keyword>
<dbReference type="GO" id="GO:0052656">
    <property type="term" value="F:L-isoleucine-2-oxoglutarate transaminase activity"/>
    <property type="evidence" value="ECO:0007669"/>
    <property type="project" value="RHEA"/>
</dbReference>
<keyword evidence="10 16" id="KW-0663">Pyridoxal phosphate</keyword>
<dbReference type="InterPro" id="IPR033939">
    <property type="entry name" value="BCAT_family"/>
</dbReference>
<gene>
    <name evidence="17" type="primary">ilvE</name>
    <name evidence="18" type="ORF">PYK22_00243</name>
</gene>
<evidence type="ECO:0000256" key="12">
    <source>
        <dbReference type="ARBA" id="ARBA00048212"/>
    </source>
</evidence>
<keyword evidence="9 17" id="KW-0808">Transferase</keyword>
<comment type="catalytic activity">
    <reaction evidence="13 17">
        <text>L-isoleucine + 2-oxoglutarate = (S)-3-methyl-2-oxopentanoate + L-glutamate</text>
        <dbReference type="Rhea" id="RHEA:24801"/>
        <dbReference type="ChEBI" id="CHEBI:16810"/>
        <dbReference type="ChEBI" id="CHEBI:29985"/>
        <dbReference type="ChEBI" id="CHEBI:35146"/>
        <dbReference type="ChEBI" id="CHEBI:58045"/>
        <dbReference type="EC" id="2.6.1.42"/>
    </reaction>
</comment>
<dbReference type="FunFam" id="3.20.10.10:FF:000001">
    <property type="entry name" value="Branched-chain-amino-acid aminotransferase"/>
    <property type="match status" value="1"/>
</dbReference>
<dbReference type="RefSeq" id="WP_041973339.1">
    <property type="nucleotide sequence ID" value="NZ_CBXV010000001.1"/>
</dbReference>
<dbReference type="CDD" id="cd01557">
    <property type="entry name" value="BCAT_beta_family"/>
    <property type="match status" value="1"/>
</dbReference>
<evidence type="ECO:0000256" key="9">
    <source>
        <dbReference type="ARBA" id="ARBA00022679"/>
    </source>
</evidence>
<evidence type="ECO:0000256" key="14">
    <source>
        <dbReference type="ARBA" id="ARBA00049229"/>
    </source>
</evidence>
<dbReference type="GO" id="GO:0009097">
    <property type="term" value="P:isoleucine biosynthetic process"/>
    <property type="evidence" value="ECO:0007669"/>
    <property type="project" value="UniProtKB-UniPathway"/>
</dbReference>
<keyword evidence="7 17" id="KW-0032">Aminotransferase</keyword>
<comment type="catalytic activity">
    <reaction evidence="12 17">
        <text>L-valine + 2-oxoglutarate = 3-methyl-2-oxobutanoate + L-glutamate</text>
        <dbReference type="Rhea" id="RHEA:24813"/>
        <dbReference type="ChEBI" id="CHEBI:11851"/>
        <dbReference type="ChEBI" id="CHEBI:16810"/>
        <dbReference type="ChEBI" id="CHEBI:29985"/>
        <dbReference type="ChEBI" id="CHEBI:57762"/>
        <dbReference type="EC" id="2.6.1.42"/>
    </reaction>
</comment>
<evidence type="ECO:0000256" key="13">
    <source>
        <dbReference type="ARBA" id="ARBA00048798"/>
    </source>
</evidence>
<dbReference type="EMBL" id="CBXV010000001">
    <property type="protein sequence ID" value="CDM64250.1"/>
    <property type="molecule type" value="Genomic_DNA"/>
</dbReference>
<dbReference type="InterPro" id="IPR005785">
    <property type="entry name" value="B_amino_transI"/>
</dbReference>
<comment type="pathway">
    <text evidence="4 17">Amino-acid biosynthesis; L-valine biosynthesis; L-valine from pyruvate: step 4/4.</text>
</comment>
<evidence type="ECO:0000256" key="4">
    <source>
        <dbReference type="ARBA" id="ARBA00004931"/>
    </source>
</evidence>
<dbReference type="PROSITE" id="PS00770">
    <property type="entry name" value="AA_TRANSFER_CLASS_4"/>
    <property type="match status" value="1"/>
</dbReference>
<dbReference type="NCBIfam" id="NF005146">
    <property type="entry name" value="PRK06606.1"/>
    <property type="match status" value="1"/>
</dbReference>
<dbReference type="GO" id="GO:0005829">
    <property type="term" value="C:cytosol"/>
    <property type="evidence" value="ECO:0007669"/>
    <property type="project" value="TreeGrafter"/>
</dbReference>
<protein>
    <recommendedName>
        <fullName evidence="17">Branched-chain-amino-acid aminotransferase</fullName>
        <shortName evidence="17">BCAT</shortName>
        <ecNumber evidence="17">2.6.1.42</ecNumber>
    </recommendedName>
</protein>
<comment type="cofactor">
    <cofactor evidence="1 16">
        <name>pyridoxal 5'-phosphate</name>
        <dbReference type="ChEBI" id="CHEBI:597326"/>
    </cofactor>
</comment>
<reference evidence="18 19" key="2">
    <citation type="submission" date="2015-01" db="EMBL/GenBank/DDBJ databases">
        <title>Complete genome sequence of Pyrinomonas methylaliphatogenes type strain K22T.</title>
        <authorList>
            <person name="Lee K.C.Y."/>
            <person name="Power J.F."/>
            <person name="Dunfield P.F."/>
            <person name="Morgan X.C."/>
            <person name="Huttenhower C."/>
            <person name="Stott M.B."/>
        </authorList>
    </citation>
    <scope>NUCLEOTIDE SEQUENCE [LARGE SCALE GENOMIC DNA]</scope>
    <source>
        <strain evidence="18 19">K22</strain>
    </source>
</reference>